<protein>
    <submittedName>
        <fullName evidence="1">Uncharacterized protein</fullName>
    </submittedName>
</protein>
<accession>A0A0F9FP56</accession>
<dbReference type="AlphaFoldDB" id="A0A0F9FP56"/>
<name>A0A0F9FP56_9ZZZZ</name>
<feature type="non-terminal residue" evidence="1">
    <location>
        <position position="46"/>
    </location>
</feature>
<evidence type="ECO:0000313" key="1">
    <source>
        <dbReference type="EMBL" id="KKL80241.1"/>
    </source>
</evidence>
<gene>
    <name evidence="1" type="ORF">LCGC14_2006760</name>
</gene>
<proteinExistence type="predicted"/>
<reference evidence="1" key="1">
    <citation type="journal article" date="2015" name="Nature">
        <title>Complex archaea that bridge the gap between prokaryotes and eukaryotes.</title>
        <authorList>
            <person name="Spang A."/>
            <person name="Saw J.H."/>
            <person name="Jorgensen S.L."/>
            <person name="Zaremba-Niedzwiedzka K."/>
            <person name="Martijn J."/>
            <person name="Lind A.E."/>
            <person name="van Eijk R."/>
            <person name="Schleper C."/>
            <person name="Guy L."/>
            <person name="Ettema T.J."/>
        </authorList>
    </citation>
    <scope>NUCLEOTIDE SEQUENCE</scope>
</reference>
<organism evidence="1">
    <name type="scientific">marine sediment metagenome</name>
    <dbReference type="NCBI Taxonomy" id="412755"/>
    <lineage>
        <taxon>unclassified sequences</taxon>
        <taxon>metagenomes</taxon>
        <taxon>ecological metagenomes</taxon>
    </lineage>
</organism>
<sequence>MSIENYRWLAGLIAAHPERKVVGRTRLQKEVKLLQRCGFPTDYSYT</sequence>
<comment type="caution">
    <text evidence="1">The sequence shown here is derived from an EMBL/GenBank/DDBJ whole genome shotgun (WGS) entry which is preliminary data.</text>
</comment>
<dbReference type="EMBL" id="LAZR01022915">
    <property type="protein sequence ID" value="KKL80241.1"/>
    <property type="molecule type" value="Genomic_DNA"/>
</dbReference>